<dbReference type="Proteomes" id="UP001239111">
    <property type="component" value="Chromosome 3"/>
</dbReference>
<name>A0ACC2NJP3_9HYME</name>
<evidence type="ECO:0000313" key="1">
    <source>
        <dbReference type="EMBL" id="KAJ8671131.1"/>
    </source>
</evidence>
<evidence type="ECO:0000313" key="2">
    <source>
        <dbReference type="Proteomes" id="UP001239111"/>
    </source>
</evidence>
<comment type="caution">
    <text evidence="1">The sequence shown here is derived from an EMBL/GenBank/DDBJ whole genome shotgun (WGS) entry which is preliminary data.</text>
</comment>
<protein>
    <submittedName>
        <fullName evidence="1">Uncharacterized protein</fullName>
    </submittedName>
</protein>
<proteinExistence type="predicted"/>
<accession>A0ACC2NJP3</accession>
<gene>
    <name evidence="1" type="ORF">QAD02_002390</name>
</gene>
<sequence length="613" mass="68014">MAQLPPYHIVQFVTRGPEPKLKKVNVVATKWTRFDEEKGKLMTLYPADTPPFDETLSEAYMTHLQLLNPAPREWITWHVKVKSTAETLQEALRKCDELLNRNYKDSVLTLESDESVSGAEKRVLDKIRQNQFREMVSQIEERYNKATQNLPQQSVTRSQNFLGPGAKRIKVLKPTKNKSDSSHKSNRCESKEVSYVDPCGTDEDSVTSMAQNNHDSPSVLCASILDIPSSNGPLLHEAEKSKRHPEFNDKHSTRKGYSNTVVVEMVVNLSNEVQELQEDCKIIKQSLQNIGRILAKDGTNSAQFIGTVGQINGKFGLKIPFKTIDEFQKFDEIFMSDLKLFSAVTNTLQTGVDPNLTITRCLVTMLKMFLAKEVAIQFVARQATAGKFIMCDTNFYKRIEALIIERRAISKMATPDKEMKAVLSSVMSNAPSWYKVNTVQSKISSDGSVGKPTTATVHSAMGNSTFAPVAVEMVNLPTNQLPMAILNEHSGNDGQQNCTFQVGATEIVGIESDGQLVRIDESHSLALQQTLSVAGKSDSNDINGHATSSIQLSPGSSSHTSSPQCAKTTPEGKDCEIDDENASYYDGLCQSDSDKDDDLNNENYLKLFKSSFN</sequence>
<dbReference type="EMBL" id="CM056743">
    <property type="protein sequence ID" value="KAJ8671131.1"/>
    <property type="molecule type" value="Genomic_DNA"/>
</dbReference>
<organism evidence="1 2">
    <name type="scientific">Eretmocerus hayati</name>
    <dbReference type="NCBI Taxonomy" id="131215"/>
    <lineage>
        <taxon>Eukaryota</taxon>
        <taxon>Metazoa</taxon>
        <taxon>Ecdysozoa</taxon>
        <taxon>Arthropoda</taxon>
        <taxon>Hexapoda</taxon>
        <taxon>Insecta</taxon>
        <taxon>Pterygota</taxon>
        <taxon>Neoptera</taxon>
        <taxon>Endopterygota</taxon>
        <taxon>Hymenoptera</taxon>
        <taxon>Apocrita</taxon>
        <taxon>Proctotrupomorpha</taxon>
        <taxon>Chalcidoidea</taxon>
        <taxon>Aphelinidae</taxon>
        <taxon>Aphelininae</taxon>
        <taxon>Eretmocerus</taxon>
    </lineage>
</organism>
<keyword evidence="2" id="KW-1185">Reference proteome</keyword>
<reference evidence="1" key="1">
    <citation type="submission" date="2023-04" db="EMBL/GenBank/DDBJ databases">
        <title>A chromosome-level genome assembly of the parasitoid wasp Eretmocerus hayati.</title>
        <authorList>
            <person name="Zhong Y."/>
            <person name="Liu S."/>
            <person name="Liu Y."/>
        </authorList>
    </citation>
    <scope>NUCLEOTIDE SEQUENCE</scope>
    <source>
        <strain evidence="1">ZJU_SS_LIU_2023</strain>
    </source>
</reference>